<evidence type="ECO:0000256" key="1">
    <source>
        <dbReference type="ARBA" id="ARBA00023015"/>
    </source>
</evidence>
<dbReference type="PANTHER" id="PTHR43132">
    <property type="entry name" value="ARSENICAL RESISTANCE OPERON REPRESSOR ARSR-RELATED"/>
    <property type="match status" value="1"/>
</dbReference>
<evidence type="ECO:0000259" key="4">
    <source>
        <dbReference type="SMART" id="SM00418"/>
    </source>
</evidence>
<dbReference type="AlphaFoldDB" id="A0A7K0CAK6"/>
<evidence type="ECO:0000256" key="3">
    <source>
        <dbReference type="ARBA" id="ARBA00023163"/>
    </source>
</evidence>
<dbReference type="PANTHER" id="PTHR43132:SF6">
    <property type="entry name" value="HTH-TYPE TRANSCRIPTIONAL REPRESSOR CZRA"/>
    <property type="match status" value="1"/>
</dbReference>
<dbReference type="SMART" id="SM00418">
    <property type="entry name" value="HTH_ARSR"/>
    <property type="match status" value="1"/>
</dbReference>
<comment type="caution">
    <text evidence="5">The sequence shown here is derived from an EMBL/GenBank/DDBJ whole genome shotgun (WGS) entry which is preliminary data.</text>
</comment>
<accession>A0A7K0CAK6</accession>
<protein>
    <recommendedName>
        <fullName evidence="4">HTH arsR-type domain-containing protein</fullName>
    </recommendedName>
</protein>
<organism evidence="5 6">
    <name type="scientific">Streptomyces smaragdinus</name>
    <dbReference type="NCBI Taxonomy" id="2585196"/>
    <lineage>
        <taxon>Bacteria</taxon>
        <taxon>Bacillati</taxon>
        <taxon>Actinomycetota</taxon>
        <taxon>Actinomycetes</taxon>
        <taxon>Kitasatosporales</taxon>
        <taxon>Streptomycetaceae</taxon>
        <taxon>Streptomyces</taxon>
    </lineage>
</organism>
<dbReference type="InterPro" id="IPR036388">
    <property type="entry name" value="WH-like_DNA-bd_sf"/>
</dbReference>
<keyword evidence="1" id="KW-0805">Transcription regulation</keyword>
<feature type="domain" description="HTH arsR-type" evidence="4">
    <location>
        <begin position="250"/>
        <end position="324"/>
    </location>
</feature>
<dbReference type="EMBL" id="WEGJ01000001">
    <property type="protein sequence ID" value="MQY10423.1"/>
    <property type="molecule type" value="Genomic_DNA"/>
</dbReference>
<dbReference type="GO" id="GO:0003677">
    <property type="term" value="F:DNA binding"/>
    <property type="evidence" value="ECO:0007669"/>
    <property type="project" value="UniProtKB-KW"/>
</dbReference>
<dbReference type="RefSeq" id="WP_323376886.1">
    <property type="nucleotide sequence ID" value="NZ_WEGJ01000001.1"/>
</dbReference>
<gene>
    <name evidence="5" type="ORF">SRB5_05310</name>
</gene>
<evidence type="ECO:0000256" key="2">
    <source>
        <dbReference type="ARBA" id="ARBA00023125"/>
    </source>
</evidence>
<reference evidence="5 6" key="1">
    <citation type="submission" date="2019-10" db="EMBL/GenBank/DDBJ databases">
        <title>Streptomyces smaragdinus sp. nov. and Streptomyces fabii sp. nov., isolated from the gut of fungus growing-termite Macrotermes natalensis.</title>
        <authorList>
            <person name="Schwitalla J."/>
            <person name="Benndorf R."/>
            <person name="Martin K."/>
            <person name="De Beer W."/>
            <person name="Kaster A.-K."/>
            <person name="Vollmers J."/>
            <person name="Poulsen M."/>
            <person name="Beemelmanns C."/>
        </authorList>
    </citation>
    <scope>NUCLEOTIDE SEQUENCE [LARGE SCALE GENOMIC DNA]</scope>
    <source>
        <strain evidence="5 6">RB5</strain>
    </source>
</reference>
<dbReference type="InterPro" id="IPR051011">
    <property type="entry name" value="Metal_resp_trans_reg"/>
</dbReference>
<dbReference type="SUPFAM" id="SSF46785">
    <property type="entry name" value="Winged helix' DNA-binding domain"/>
    <property type="match status" value="1"/>
</dbReference>
<dbReference type="InterPro" id="IPR001845">
    <property type="entry name" value="HTH_ArsR_DNA-bd_dom"/>
</dbReference>
<proteinExistence type="predicted"/>
<keyword evidence="3" id="KW-0804">Transcription</keyword>
<dbReference type="InterPro" id="IPR011991">
    <property type="entry name" value="ArsR-like_HTH"/>
</dbReference>
<evidence type="ECO:0000313" key="5">
    <source>
        <dbReference type="EMBL" id="MQY10423.1"/>
    </source>
</evidence>
<keyword evidence="6" id="KW-1185">Reference proteome</keyword>
<dbReference type="Gene3D" id="1.10.10.10">
    <property type="entry name" value="Winged helix-like DNA-binding domain superfamily/Winged helix DNA-binding domain"/>
    <property type="match status" value="1"/>
</dbReference>
<sequence>MGLWLLDTDTLAGSRFSVSALAETTSAFLALDYGAGGHPGHRAWLARHLPAYRALLAADPALGPLTDAVVGHRNWLADFLTPASAYEPGRSFEEELARIRATAPDRARADLVVSRPGPLPPVLDRDDLPELLAGVLRWVWTETVLPYWPRRRRILEADIVARTRHLTEGGWSAALDDIRPGMRWLGEGRLQINKQDNPPRDISGRRLLLIPVTAAERGWVAWDDSDLYALTYPCHGVLADTDRTQAAPRALGRLLGTHRAAVLALLGTPMSTTQLVAVTGQGLGSVGRHLKLLYDARLIARRRSGRSVLYYRTTAGDVLVQAQSGV</sequence>
<keyword evidence="2" id="KW-0238">DNA-binding</keyword>
<dbReference type="Proteomes" id="UP000466345">
    <property type="component" value="Unassembled WGS sequence"/>
</dbReference>
<dbReference type="InterPro" id="IPR036390">
    <property type="entry name" value="WH_DNA-bd_sf"/>
</dbReference>
<dbReference type="CDD" id="cd00090">
    <property type="entry name" value="HTH_ARSR"/>
    <property type="match status" value="1"/>
</dbReference>
<evidence type="ECO:0000313" key="6">
    <source>
        <dbReference type="Proteomes" id="UP000466345"/>
    </source>
</evidence>
<dbReference type="GO" id="GO:0003700">
    <property type="term" value="F:DNA-binding transcription factor activity"/>
    <property type="evidence" value="ECO:0007669"/>
    <property type="project" value="InterPro"/>
</dbReference>
<name>A0A7K0CAK6_9ACTN</name>